<organism evidence="2 3">
    <name type="scientific">Paenibacillus alba</name>
    <dbReference type="NCBI Taxonomy" id="1197127"/>
    <lineage>
        <taxon>Bacteria</taxon>
        <taxon>Bacillati</taxon>
        <taxon>Bacillota</taxon>
        <taxon>Bacilli</taxon>
        <taxon>Bacillales</taxon>
        <taxon>Paenibacillaceae</taxon>
        <taxon>Paenibacillus</taxon>
    </lineage>
</organism>
<dbReference type="EMBL" id="JARLKY010000163">
    <property type="protein sequence ID" value="MEC0232714.1"/>
    <property type="molecule type" value="Genomic_DNA"/>
</dbReference>
<dbReference type="SUPFAM" id="SSF53335">
    <property type="entry name" value="S-adenosyl-L-methionine-dependent methyltransferases"/>
    <property type="match status" value="1"/>
</dbReference>
<dbReference type="RefSeq" id="WP_326076934.1">
    <property type="nucleotide sequence ID" value="NZ_JARLKY010000163.1"/>
</dbReference>
<proteinExistence type="predicted"/>
<reference evidence="2 3" key="1">
    <citation type="submission" date="2023-03" db="EMBL/GenBank/DDBJ databases">
        <title>Bacillus Genome Sequencing.</title>
        <authorList>
            <person name="Dunlap C."/>
        </authorList>
    </citation>
    <scope>NUCLEOTIDE SEQUENCE [LARGE SCALE GENOMIC DNA]</scope>
    <source>
        <strain evidence="2 3">BD-533</strain>
    </source>
</reference>
<dbReference type="Pfam" id="PF08241">
    <property type="entry name" value="Methyltransf_11"/>
    <property type="match status" value="1"/>
</dbReference>
<dbReference type="CDD" id="cd02440">
    <property type="entry name" value="AdoMet_MTases"/>
    <property type="match status" value="1"/>
</dbReference>
<dbReference type="Gene3D" id="3.40.50.150">
    <property type="entry name" value="Vaccinia Virus protein VP39"/>
    <property type="match status" value="1"/>
</dbReference>
<evidence type="ECO:0000313" key="2">
    <source>
        <dbReference type="EMBL" id="MEC0232714.1"/>
    </source>
</evidence>
<comment type="caution">
    <text evidence="2">The sequence shown here is derived from an EMBL/GenBank/DDBJ whole genome shotgun (WGS) entry which is preliminary data.</text>
</comment>
<feature type="domain" description="Methyltransferase type 11" evidence="1">
    <location>
        <begin position="64"/>
        <end position="136"/>
    </location>
</feature>
<dbReference type="InterPro" id="IPR013216">
    <property type="entry name" value="Methyltransf_11"/>
</dbReference>
<gene>
    <name evidence="2" type="ORF">P4I72_37055</name>
</gene>
<evidence type="ECO:0000313" key="3">
    <source>
        <dbReference type="Proteomes" id="UP001338137"/>
    </source>
</evidence>
<evidence type="ECO:0000259" key="1">
    <source>
        <dbReference type="Pfam" id="PF08241"/>
    </source>
</evidence>
<keyword evidence="3" id="KW-1185">Reference proteome</keyword>
<keyword evidence="2" id="KW-0489">Methyltransferase</keyword>
<accession>A0ABU6GEQ4</accession>
<dbReference type="GO" id="GO:0032259">
    <property type="term" value="P:methylation"/>
    <property type="evidence" value="ECO:0007669"/>
    <property type="project" value="UniProtKB-KW"/>
</dbReference>
<dbReference type="GO" id="GO:0008168">
    <property type="term" value="F:methyltransferase activity"/>
    <property type="evidence" value="ECO:0007669"/>
    <property type="project" value="UniProtKB-KW"/>
</dbReference>
<dbReference type="InterPro" id="IPR029063">
    <property type="entry name" value="SAM-dependent_MTases_sf"/>
</dbReference>
<name>A0ABU6GEQ4_9BACL</name>
<sequence length="242" mass="28022">MDKLNQEEVSNFYNSVEDIWPANDKWHRYTRKVIEKYIHQTISTENLLPNDMKILNAGSAGEEYSVQGEHYHVDIAQERIKHRPNSFVTSIENLPFSDNFFDICICVGSVINYCNDALQAISEFSRVLKSNGLLILEFDSSNSFEYLFTPAFSQSAHIIKTFYDGTEQRIWVYSNDYIENLLKTANFTMKNTKNFHIASSLFYKLTSLSNISSKFSFLDKWLHKTPLSKFSCNVILSVVKKT</sequence>
<dbReference type="Proteomes" id="UP001338137">
    <property type="component" value="Unassembled WGS sequence"/>
</dbReference>
<keyword evidence="2" id="KW-0808">Transferase</keyword>
<protein>
    <submittedName>
        <fullName evidence="2">Class I SAM-dependent methyltransferase</fullName>
    </submittedName>
</protein>